<evidence type="ECO:0000256" key="1">
    <source>
        <dbReference type="ARBA" id="ARBA00004123"/>
    </source>
</evidence>
<evidence type="ECO:0000256" key="10">
    <source>
        <dbReference type="RuleBase" id="RU000682"/>
    </source>
</evidence>
<dbReference type="GO" id="GO:0010087">
    <property type="term" value="P:phloem or xylem histogenesis"/>
    <property type="evidence" value="ECO:0007669"/>
    <property type="project" value="InterPro"/>
</dbReference>
<evidence type="ECO:0000256" key="11">
    <source>
        <dbReference type="SAM" id="MobiDB-lite"/>
    </source>
</evidence>
<keyword evidence="4 9" id="KW-0238">DNA-binding</keyword>
<dbReference type="OMA" id="QYCLRPL"/>
<evidence type="ECO:0000256" key="9">
    <source>
        <dbReference type="PROSITE-ProRule" id="PRU00108"/>
    </source>
</evidence>
<evidence type="ECO:0000256" key="7">
    <source>
        <dbReference type="ARBA" id="ARBA00023242"/>
    </source>
</evidence>
<dbReference type="GO" id="GO:0051301">
    <property type="term" value="P:cell division"/>
    <property type="evidence" value="ECO:0007669"/>
    <property type="project" value="InterPro"/>
</dbReference>
<evidence type="ECO:0000313" key="14">
    <source>
        <dbReference type="Proteomes" id="UP000298652"/>
    </source>
</evidence>
<feature type="DNA-binding region" description="Homeobox" evidence="9">
    <location>
        <begin position="80"/>
        <end position="144"/>
    </location>
</feature>
<dbReference type="Gene3D" id="1.10.10.60">
    <property type="entry name" value="Homeodomain-like"/>
    <property type="match status" value="1"/>
</dbReference>
<evidence type="ECO:0000256" key="6">
    <source>
        <dbReference type="ARBA" id="ARBA00023163"/>
    </source>
</evidence>
<evidence type="ECO:0000256" key="3">
    <source>
        <dbReference type="ARBA" id="ARBA00023015"/>
    </source>
</evidence>
<dbReference type="SUPFAM" id="SSF46689">
    <property type="entry name" value="Homeodomain-like"/>
    <property type="match status" value="1"/>
</dbReference>
<sequence length="228" mass="25391">MRLHHFHVAYLDKAASPSSSPPSISQSLSSSAIPLALQCLRPLAPKISFPEARKMVVLPEFSRVRNASRLLNCTVQVPTGGTTRWNPSPDQIKVLEMLYRGGMRTPNSFQIEQITEELGKYGRIEGKNVFYWFQNHKARERQKQKRAALLTLSTTSSLPSPETKVGVGKEEEASCEDASSRKRRCRTWGDDVHGDAAPATEVVADCTDDVTLELFPLRPDQGKSKLIN</sequence>
<dbReference type="Proteomes" id="UP000298652">
    <property type="component" value="Chromosome 7"/>
</dbReference>
<name>A0A4U6TV19_SETVI</name>
<dbReference type="PROSITE" id="PS50071">
    <property type="entry name" value="HOMEOBOX_2"/>
    <property type="match status" value="1"/>
</dbReference>
<keyword evidence="3" id="KW-0805">Transcription regulation</keyword>
<keyword evidence="2" id="KW-0217">Developmental protein</keyword>
<evidence type="ECO:0000313" key="13">
    <source>
        <dbReference type="EMBL" id="TKW06948.1"/>
    </source>
</evidence>
<gene>
    <name evidence="13" type="ORF">SEVIR_7G274600v2</name>
</gene>
<dbReference type="InterPro" id="IPR044186">
    <property type="entry name" value="WOX4"/>
</dbReference>
<dbReference type="Pfam" id="PF00046">
    <property type="entry name" value="Homeodomain"/>
    <property type="match status" value="1"/>
</dbReference>
<dbReference type="CDD" id="cd00086">
    <property type="entry name" value="homeodomain"/>
    <property type="match status" value="1"/>
</dbReference>
<dbReference type="SMART" id="SM00389">
    <property type="entry name" value="HOX"/>
    <property type="match status" value="1"/>
</dbReference>
<protein>
    <recommendedName>
        <fullName evidence="12">Homeobox domain-containing protein</fullName>
    </recommendedName>
</protein>
<evidence type="ECO:0000256" key="2">
    <source>
        <dbReference type="ARBA" id="ARBA00022473"/>
    </source>
</evidence>
<comment type="subcellular location">
    <subcellularLocation>
        <location evidence="1 9 10">Nucleus</location>
    </subcellularLocation>
</comment>
<keyword evidence="14" id="KW-1185">Reference proteome</keyword>
<comment type="similarity">
    <text evidence="8">Belongs to the WUS homeobox family.</text>
</comment>
<dbReference type="GO" id="GO:0005634">
    <property type="term" value="C:nucleus"/>
    <property type="evidence" value="ECO:0007669"/>
    <property type="project" value="UniProtKB-SubCell"/>
</dbReference>
<dbReference type="EMBL" id="CM016558">
    <property type="protein sequence ID" value="TKW06948.1"/>
    <property type="molecule type" value="Genomic_DNA"/>
</dbReference>
<dbReference type="Gramene" id="TKW06948">
    <property type="protein sequence ID" value="TKW06948"/>
    <property type="gene ID" value="SEVIR_7G274600v2"/>
</dbReference>
<dbReference type="InterPro" id="IPR009057">
    <property type="entry name" value="Homeodomain-like_sf"/>
</dbReference>
<feature type="region of interest" description="Disordered" evidence="11">
    <location>
        <begin position="158"/>
        <end position="180"/>
    </location>
</feature>
<keyword evidence="5 9" id="KW-0371">Homeobox</keyword>
<evidence type="ECO:0000259" key="12">
    <source>
        <dbReference type="PROSITE" id="PS50071"/>
    </source>
</evidence>
<dbReference type="PANTHER" id="PTHR47716">
    <property type="entry name" value="WUSCHEL-RELATED HOMEOBOX 4"/>
    <property type="match status" value="1"/>
</dbReference>
<dbReference type="FunFam" id="1.10.10.60:FF:000146">
    <property type="entry name" value="WUSCHEL-related homeobox 4"/>
    <property type="match status" value="1"/>
</dbReference>
<keyword evidence="6" id="KW-0804">Transcription</keyword>
<dbReference type="GO" id="GO:0003677">
    <property type="term" value="F:DNA binding"/>
    <property type="evidence" value="ECO:0007669"/>
    <property type="project" value="UniProtKB-UniRule"/>
</dbReference>
<dbReference type="GO" id="GO:0010067">
    <property type="term" value="P:procambium histogenesis"/>
    <property type="evidence" value="ECO:0007669"/>
    <property type="project" value="InterPro"/>
</dbReference>
<reference evidence="13" key="1">
    <citation type="submission" date="2019-03" db="EMBL/GenBank/DDBJ databases">
        <title>WGS assembly of Setaria viridis.</title>
        <authorList>
            <person name="Huang P."/>
            <person name="Jenkins J."/>
            <person name="Grimwood J."/>
            <person name="Barry K."/>
            <person name="Healey A."/>
            <person name="Mamidi S."/>
            <person name="Sreedasyam A."/>
            <person name="Shu S."/>
            <person name="Feldman M."/>
            <person name="Wu J."/>
            <person name="Yu Y."/>
            <person name="Chen C."/>
            <person name="Johnson J."/>
            <person name="Rokhsar D."/>
            <person name="Baxter I."/>
            <person name="Schmutz J."/>
            <person name="Brutnell T."/>
            <person name="Kellogg E."/>
        </authorList>
    </citation>
    <scope>NUCLEOTIDE SEQUENCE [LARGE SCALE GENOMIC DNA]</scope>
</reference>
<feature type="domain" description="Homeobox" evidence="12">
    <location>
        <begin position="78"/>
        <end position="143"/>
    </location>
</feature>
<keyword evidence="7 9" id="KW-0539">Nucleus</keyword>
<organism evidence="13 14">
    <name type="scientific">Setaria viridis</name>
    <name type="common">Green bristlegrass</name>
    <name type="synonym">Setaria italica subsp. viridis</name>
    <dbReference type="NCBI Taxonomy" id="4556"/>
    <lineage>
        <taxon>Eukaryota</taxon>
        <taxon>Viridiplantae</taxon>
        <taxon>Streptophyta</taxon>
        <taxon>Embryophyta</taxon>
        <taxon>Tracheophyta</taxon>
        <taxon>Spermatophyta</taxon>
        <taxon>Magnoliopsida</taxon>
        <taxon>Liliopsida</taxon>
        <taxon>Poales</taxon>
        <taxon>Poaceae</taxon>
        <taxon>PACMAD clade</taxon>
        <taxon>Panicoideae</taxon>
        <taxon>Panicodae</taxon>
        <taxon>Paniceae</taxon>
        <taxon>Cenchrinae</taxon>
        <taxon>Setaria</taxon>
    </lineage>
</organism>
<accession>A0A4U6TV19</accession>
<dbReference type="InterPro" id="IPR001356">
    <property type="entry name" value="HD"/>
</dbReference>
<dbReference type="AlphaFoldDB" id="A0A4U6TV19"/>
<evidence type="ECO:0000256" key="8">
    <source>
        <dbReference type="ARBA" id="ARBA00024040"/>
    </source>
</evidence>
<dbReference type="GO" id="GO:0003700">
    <property type="term" value="F:DNA-binding transcription factor activity"/>
    <property type="evidence" value="ECO:0007669"/>
    <property type="project" value="InterPro"/>
</dbReference>
<evidence type="ECO:0000256" key="5">
    <source>
        <dbReference type="ARBA" id="ARBA00023155"/>
    </source>
</evidence>
<evidence type="ECO:0000256" key="4">
    <source>
        <dbReference type="ARBA" id="ARBA00023125"/>
    </source>
</evidence>
<dbReference type="PANTHER" id="PTHR47716:SF1">
    <property type="entry name" value="WUSCHEL-RELATED HOMEOBOX 4"/>
    <property type="match status" value="1"/>
</dbReference>
<proteinExistence type="inferred from homology"/>